<evidence type="ECO:0000313" key="2">
    <source>
        <dbReference type="EMBL" id="OGD62119.1"/>
    </source>
</evidence>
<organism evidence="2 3">
    <name type="scientific">Candidatus Berkelbacteria bacterium RIFOXYA2_FULL_43_10</name>
    <dbReference type="NCBI Taxonomy" id="1797472"/>
    <lineage>
        <taxon>Bacteria</taxon>
        <taxon>Candidatus Berkelbacteria</taxon>
    </lineage>
</organism>
<protein>
    <submittedName>
        <fullName evidence="2">Uncharacterized protein</fullName>
    </submittedName>
</protein>
<feature type="transmembrane region" description="Helical" evidence="1">
    <location>
        <begin position="69"/>
        <end position="92"/>
    </location>
</feature>
<gene>
    <name evidence="2" type="ORF">A2215_01995</name>
</gene>
<keyword evidence="1" id="KW-0472">Membrane</keyword>
<comment type="caution">
    <text evidence="2">The sequence shown here is derived from an EMBL/GenBank/DDBJ whole genome shotgun (WGS) entry which is preliminary data.</text>
</comment>
<accession>A0A1F5E3W8</accession>
<dbReference type="STRING" id="1797472.A2215_01995"/>
<evidence type="ECO:0000256" key="1">
    <source>
        <dbReference type="SAM" id="Phobius"/>
    </source>
</evidence>
<proteinExistence type="predicted"/>
<name>A0A1F5E3W8_9BACT</name>
<dbReference type="Proteomes" id="UP000178583">
    <property type="component" value="Unassembled WGS sequence"/>
</dbReference>
<keyword evidence="1" id="KW-1133">Transmembrane helix</keyword>
<dbReference type="AlphaFoldDB" id="A0A1F5E3W8"/>
<evidence type="ECO:0000313" key="3">
    <source>
        <dbReference type="Proteomes" id="UP000178583"/>
    </source>
</evidence>
<keyword evidence="1" id="KW-0812">Transmembrane</keyword>
<feature type="transmembrane region" description="Helical" evidence="1">
    <location>
        <begin position="5"/>
        <end position="26"/>
    </location>
</feature>
<sequence length="93" mass="10558">MQKSYYAVISLAFSALSIISLLYIFIVRAISTEFYEVTIGWIVPLLVFPLIAIVIAIIARFYEKDKMSVAALLVPLCIYVSYFILILVLRYVG</sequence>
<reference evidence="2 3" key="1">
    <citation type="journal article" date="2016" name="Nat. Commun.">
        <title>Thousands of microbial genomes shed light on interconnected biogeochemical processes in an aquifer system.</title>
        <authorList>
            <person name="Anantharaman K."/>
            <person name="Brown C.T."/>
            <person name="Hug L.A."/>
            <person name="Sharon I."/>
            <person name="Castelle C.J."/>
            <person name="Probst A.J."/>
            <person name="Thomas B.C."/>
            <person name="Singh A."/>
            <person name="Wilkins M.J."/>
            <person name="Karaoz U."/>
            <person name="Brodie E.L."/>
            <person name="Williams K.H."/>
            <person name="Hubbard S.S."/>
            <person name="Banfield J.F."/>
        </authorList>
    </citation>
    <scope>NUCLEOTIDE SEQUENCE [LARGE SCALE GENOMIC DNA]</scope>
</reference>
<dbReference type="EMBL" id="MEZY01000054">
    <property type="protein sequence ID" value="OGD62119.1"/>
    <property type="molecule type" value="Genomic_DNA"/>
</dbReference>
<feature type="transmembrane region" description="Helical" evidence="1">
    <location>
        <begin position="38"/>
        <end position="62"/>
    </location>
</feature>